<dbReference type="InterPro" id="IPR058163">
    <property type="entry name" value="LysR-type_TF_proteobact-type"/>
</dbReference>
<dbReference type="GO" id="GO:0003700">
    <property type="term" value="F:DNA-binding transcription factor activity"/>
    <property type="evidence" value="ECO:0007669"/>
    <property type="project" value="InterPro"/>
</dbReference>
<dbReference type="FunFam" id="1.10.10.10:FF:000001">
    <property type="entry name" value="LysR family transcriptional regulator"/>
    <property type="match status" value="1"/>
</dbReference>
<dbReference type="InterPro" id="IPR005119">
    <property type="entry name" value="LysR_subst-bd"/>
</dbReference>
<dbReference type="Gene3D" id="1.10.10.10">
    <property type="entry name" value="Winged helix-like DNA-binding domain superfamily/Winged helix DNA-binding domain"/>
    <property type="match status" value="1"/>
</dbReference>
<evidence type="ECO:0000256" key="5">
    <source>
        <dbReference type="ARBA" id="ARBA00054626"/>
    </source>
</evidence>
<evidence type="ECO:0000256" key="4">
    <source>
        <dbReference type="ARBA" id="ARBA00023163"/>
    </source>
</evidence>
<dbReference type="SUPFAM" id="SSF46785">
    <property type="entry name" value="Winged helix' DNA-binding domain"/>
    <property type="match status" value="1"/>
</dbReference>
<organism evidence="9 10">
    <name type="scientific">Rhizobium gallicum bv. gallicum R602sp</name>
    <dbReference type="NCBI Taxonomy" id="1041138"/>
    <lineage>
        <taxon>Bacteria</taxon>
        <taxon>Pseudomonadati</taxon>
        <taxon>Pseudomonadota</taxon>
        <taxon>Alphaproteobacteria</taxon>
        <taxon>Hyphomicrobiales</taxon>
        <taxon>Rhizobiaceae</taxon>
        <taxon>Rhizobium/Agrobacterium group</taxon>
        <taxon>Rhizobium</taxon>
    </lineage>
</organism>
<dbReference type="Gene3D" id="3.40.190.290">
    <property type="match status" value="1"/>
</dbReference>
<keyword evidence="10" id="KW-1185">Reference proteome</keyword>
<dbReference type="InterPro" id="IPR000847">
    <property type="entry name" value="LysR_HTH_N"/>
</dbReference>
<dbReference type="AlphaFoldDB" id="A0A0B4XHM5"/>
<comment type="function">
    <text evidence="5">Transcriptional regulator of the ttuABCDE tartrate utilization operon.</text>
</comment>
<accession>A0A0B4XHM5</accession>
<proteinExistence type="inferred from homology"/>
<evidence type="ECO:0000259" key="8">
    <source>
        <dbReference type="PROSITE" id="PS50931"/>
    </source>
</evidence>
<dbReference type="SUPFAM" id="SSF53850">
    <property type="entry name" value="Periplasmic binding protein-like II"/>
    <property type="match status" value="1"/>
</dbReference>
<dbReference type="InterPro" id="IPR036390">
    <property type="entry name" value="WH_DNA-bd_sf"/>
</dbReference>
<evidence type="ECO:0000256" key="6">
    <source>
        <dbReference type="ARBA" id="ARBA00067332"/>
    </source>
</evidence>
<dbReference type="GO" id="GO:0043565">
    <property type="term" value="F:sequence-specific DNA binding"/>
    <property type="evidence" value="ECO:0007669"/>
    <property type="project" value="TreeGrafter"/>
</dbReference>
<comment type="similarity">
    <text evidence="1">Belongs to the LysR transcriptional regulatory family.</text>
</comment>
<keyword evidence="2" id="KW-0805">Transcription regulation</keyword>
<dbReference type="KEGG" id="rga:RGR602_PC01898"/>
<dbReference type="PROSITE" id="PS50931">
    <property type="entry name" value="HTH_LYSR"/>
    <property type="match status" value="1"/>
</dbReference>
<evidence type="ECO:0000313" key="10">
    <source>
        <dbReference type="Proteomes" id="UP000031368"/>
    </source>
</evidence>
<name>A0A0B4XHM5_9HYPH</name>
<evidence type="ECO:0000256" key="7">
    <source>
        <dbReference type="ARBA" id="ARBA00083243"/>
    </source>
</evidence>
<dbReference type="PANTHER" id="PTHR30537:SF5">
    <property type="entry name" value="HTH-TYPE TRANSCRIPTIONAL ACTIVATOR TTDR-RELATED"/>
    <property type="match status" value="1"/>
</dbReference>
<dbReference type="InterPro" id="IPR036388">
    <property type="entry name" value="WH-like_DNA-bd_sf"/>
</dbReference>
<dbReference type="EMBL" id="CP006880">
    <property type="protein sequence ID" value="AJD45922.1"/>
    <property type="molecule type" value="Genomic_DNA"/>
</dbReference>
<dbReference type="PANTHER" id="PTHR30537">
    <property type="entry name" value="HTH-TYPE TRANSCRIPTIONAL REGULATOR"/>
    <property type="match status" value="1"/>
</dbReference>
<feature type="domain" description="HTH lysR-type" evidence="8">
    <location>
        <begin position="1"/>
        <end position="59"/>
    </location>
</feature>
<dbReference type="GO" id="GO:0006351">
    <property type="term" value="P:DNA-templated transcription"/>
    <property type="evidence" value="ECO:0007669"/>
    <property type="project" value="TreeGrafter"/>
</dbReference>
<keyword evidence="4" id="KW-0804">Transcription</keyword>
<evidence type="ECO:0000256" key="2">
    <source>
        <dbReference type="ARBA" id="ARBA00023015"/>
    </source>
</evidence>
<geneLocation type="plasmid" evidence="9 10">
    <name>pRgalR602c</name>
</geneLocation>
<evidence type="ECO:0000313" key="9">
    <source>
        <dbReference type="EMBL" id="AJD45922.1"/>
    </source>
</evidence>
<protein>
    <recommendedName>
        <fullName evidence="6">HTH-type transcriptional regulator TtuA</fullName>
    </recommendedName>
    <alternativeName>
        <fullName evidence="7">Tartrate utilization transcriptional regulator</fullName>
    </alternativeName>
</protein>
<keyword evidence="9" id="KW-0614">Plasmid</keyword>
<dbReference type="HOGENOM" id="CLU_039613_16_3_5"/>
<dbReference type="Pfam" id="PF03466">
    <property type="entry name" value="LysR_substrate"/>
    <property type="match status" value="1"/>
</dbReference>
<gene>
    <name evidence="9" type="ORF">RGR602_PC01898</name>
</gene>
<dbReference type="CDD" id="cd08471">
    <property type="entry name" value="PBP2_CrgA_like_2"/>
    <property type="match status" value="1"/>
</dbReference>
<dbReference type="Proteomes" id="UP000031368">
    <property type="component" value="Plasmid pRgalR602c"/>
</dbReference>
<evidence type="ECO:0000256" key="1">
    <source>
        <dbReference type="ARBA" id="ARBA00009437"/>
    </source>
</evidence>
<dbReference type="Pfam" id="PF00126">
    <property type="entry name" value="HTH_1"/>
    <property type="match status" value="1"/>
</dbReference>
<sequence length="310" mass="33590">MDRIDAMKVFVTAIDEGSLAGAARRLKRSPTAVSRALSFLEAHVGVELLHRTTRTLKLSDAGQRYAAACRRVLVDLEEADMLAGGERSAPRGMLTISAPPILGEEVVHPILDDFLELHPAVSVRLLLLDRFVNLVDEGVDIALRIGHLADSSHISTRLGGDVRRVVVASPRYLATHPRIAEPADLTKHQIVAFTNFGLDSWGFTPAQGSSIPRTVQFTPRCIVNSVRAAVASAASGRGLTRLYSYHVADYVRDGRLTIVLADAEHPPLPVHLLAPQGRMSVPKVRAFVDFATPRLRSELARLATQAGTLG</sequence>
<reference evidence="9 10" key="1">
    <citation type="submission" date="2013-11" db="EMBL/GenBank/DDBJ databases">
        <title>Complete genome sequence of Rhizobium gallicum bv. gallicum R602.</title>
        <authorList>
            <person name="Bustos P."/>
            <person name="Santamaria R.I."/>
            <person name="Lozano L."/>
            <person name="Acosta J.L."/>
            <person name="Ormeno-Orrillo E."/>
            <person name="Rogel M.A."/>
            <person name="Romero D."/>
            <person name="Cevallos M.A."/>
            <person name="Martinez-Romero E."/>
            <person name="Gonzalez V."/>
        </authorList>
    </citation>
    <scope>NUCLEOTIDE SEQUENCE [LARGE SCALE GENOMIC DNA]</scope>
    <source>
        <strain evidence="9 10">R602</strain>
        <plasmid evidence="9 10">pRgalR602c</plasmid>
    </source>
</reference>
<dbReference type="RefSeq" id="WP_040116682.1">
    <property type="nucleotide sequence ID" value="NZ_CP006880.1"/>
</dbReference>
<evidence type="ECO:0000256" key="3">
    <source>
        <dbReference type="ARBA" id="ARBA00023125"/>
    </source>
</evidence>
<keyword evidence="3" id="KW-0238">DNA-binding</keyword>